<dbReference type="InterPro" id="IPR028087">
    <property type="entry name" value="Tad_N"/>
</dbReference>
<organism evidence="2">
    <name type="scientific">bioreactor metagenome</name>
    <dbReference type="NCBI Taxonomy" id="1076179"/>
    <lineage>
        <taxon>unclassified sequences</taxon>
        <taxon>metagenomes</taxon>
        <taxon>ecological metagenomes</taxon>
    </lineage>
</organism>
<reference evidence="2" key="1">
    <citation type="submission" date="2019-08" db="EMBL/GenBank/DDBJ databases">
        <authorList>
            <person name="Kucharzyk K."/>
            <person name="Murdoch R.W."/>
            <person name="Higgins S."/>
            <person name="Loffler F."/>
        </authorList>
    </citation>
    <scope>NUCLEOTIDE SEQUENCE</scope>
</reference>
<proteinExistence type="predicted"/>
<sequence length="124" mass="13427">MAAAIMMMLIAMAGLITDGGIMMYTKIRLEAAADAAAHSTGAAYDAELWEESGIVELDPFVAEQYASILLNENFPEAVLESCEIDPVQKNVATVKARVVVQTVFMKVFGIDNKTIRVTVKNKVS</sequence>
<evidence type="ECO:0000259" key="1">
    <source>
        <dbReference type="Pfam" id="PF13400"/>
    </source>
</evidence>
<feature type="domain" description="Putative Flp pilus-assembly TadG-like N-terminal" evidence="1">
    <location>
        <begin position="2"/>
        <end position="41"/>
    </location>
</feature>
<evidence type="ECO:0000313" key="2">
    <source>
        <dbReference type="EMBL" id="MPN43467.1"/>
    </source>
</evidence>
<comment type="caution">
    <text evidence="2">The sequence shown here is derived from an EMBL/GenBank/DDBJ whole genome shotgun (WGS) entry which is preliminary data.</text>
</comment>
<dbReference type="EMBL" id="VSSQ01101883">
    <property type="protein sequence ID" value="MPN43467.1"/>
    <property type="molecule type" value="Genomic_DNA"/>
</dbReference>
<dbReference type="AlphaFoldDB" id="A0A645HWT5"/>
<protein>
    <recommendedName>
        <fullName evidence="1">Putative Flp pilus-assembly TadG-like N-terminal domain-containing protein</fullName>
    </recommendedName>
</protein>
<name>A0A645HWT5_9ZZZZ</name>
<dbReference type="Pfam" id="PF13400">
    <property type="entry name" value="Tad"/>
    <property type="match status" value="1"/>
</dbReference>
<gene>
    <name evidence="2" type="ORF">SDC9_191027</name>
</gene>
<accession>A0A645HWT5</accession>